<feature type="transmembrane region" description="Helical" evidence="1">
    <location>
        <begin position="31"/>
        <end position="51"/>
    </location>
</feature>
<organism evidence="2">
    <name type="scientific">marine metagenome</name>
    <dbReference type="NCBI Taxonomy" id="408172"/>
    <lineage>
        <taxon>unclassified sequences</taxon>
        <taxon>metagenomes</taxon>
        <taxon>ecological metagenomes</taxon>
    </lineage>
</organism>
<evidence type="ECO:0000256" key="1">
    <source>
        <dbReference type="SAM" id="Phobius"/>
    </source>
</evidence>
<dbReference type="EMBL" id="UINC01104166">
    <property type="protein sequence ID" value="SVC67115.1"/>
    <property type="molecule type" value="Genomic_DNA"/>
</dbReference>
<feature type="transmembrane region" description="Helical" evidence="1">
    <location>
        <begin position="71"/>
        <end position="92"/>
    </location>
</feature>
<feature type="transmembrane region" description="Helical" evidence="1">
    <location>
        <begin position="144"/>
        <end position="169"/>
    </location>
</feature>
<protein>
    <submittedName>
        <fullName evidence="2">Uncharacterized protein</fullName>
    </submittedName>
</protein>
<keyword evidence="1" id="KW-0812">Transmembrane</keyword>
<evidence type="ECO:0000313" key="2">
    <source>
        <dbReference type="EMBL" id="SVC67115.1"/>
    </source>
</evidence>
<keyword evidence="1" id="KW-1133">Transmembrane helix</keyword>
<reference evidence="2" key="1">
    <citation type="submission" date="2018-05" db="EMBL/GenBank/DDBJ databases">
        <authorList>
            <person name="Lanie J.A."/>
            <person name="Ng W.-L."/>
            <person name="Kazmierczak K.M."/>
            <person name="Andrzejewski T.M."/>
            <person name="Davidsen T.M."/>
            <person name="Wayne K.J."/>
            <person name="Tettelin H."/>
            <person name="Glass J.I."/>
            <person name="Rusch D."/>
            <person name="Podicherti R."/>
            <person name="Tsui H.-C.T."/>
            <person name="Winkler M.E."/>
        </authorList>
    </citation>
    <scope>NUCLEOTIDE SEQUENCE</scope>
</reference>
<feature type="transmembrane region" description="Helical" evidence="1">
    <location>
        <begin position="181"/>
        <end position="203"/>
    </location>
</feature>
<keyword evidence="1" id="KW-0472">Membrane</keyword>
<name>A0A382P3E8_9ZZZZ</name>
<gene>
    <name evidence="2" type="ORF">METZ01_LOCUS319969</name>
</gene>
<feature type="transmembrane region" description="Helical" evidence="1">
    <location>
        <begin position="113"/>
        <end position="132"/>
    </location>
</feature>
<sequence>MIPNWGFLKDLEVANCDIQCNKQYMEITRHLVFIFTIVFGPLVLVSYVYGVSHTEKPQDLWGGIPLSWQTYIVPFMFIAAIGFLIYWWIVFFQFDQSTFSSLHWPWGYPDGKGADRLLLAYTLILIPSALWLESTLFHLSNDYSWTPVLVIGILMLVAIGNIMIGLLAYGAYQDGVDGSGLMITGAVMLGIQCIFNDCILWSFKFPW</sequence>
<dbReference type="AlphaFoldDB" id="A0A382P3E8"/>
<accession>A0A382P3E8</accession>
<proteinExistence type="predicted"/>